<dbReference type="Gene3D" id="3.30.420.40">
    <property type="match status" value="2"/>
</dbReference>
<feature type="binding site" evidence="11">
    <location>
        <position position="13"/>
    </location>
    <ligand>
        <name>sn-glycerol 3-phosphate</name>
        <dbReference type="ChEBI" id="CHEBI:57597"/>
    </ligand>
</feature>
<dbReference type="FunFam" id="3.30.420.40:FF:000007">
    <property type="entry name" value="Glycerol kinase"/>
    <property type="match status" value="1"/>
</dbReference>
<evidence type="ECO:0000313" key="15">
    <source>
        <dbReference type="EMBL" id="MCM3712514.1"/>
    </source>
</evidence>
<keyword evidence="16" id="KW-1185">Reference proteome</keyword>
<dbReference type="NCBIfam" id="NF000756">
    <property type="entry name" value="PRK00047.1"/>
    <property type="match status" value="1"/>
</dbReference>
<feature type="binding site" evidence="11">
    <location>
        <position position="17"/>
    </location>
    <ligand>
        <name>ADP</name>
        <dbReference type="ChEBI" id="CHEBI:456216"/>
    </ligand>
</feature>
<dbReference type="Proteomes" id="UP001139179">
    <property type="component" value="Unassembled WGS sequence"/>
</dbReference>
<feature type="binding site" evidence="11">
    <location>
        <position position="310"/>
    </location>
    <ligand>
        <name>ADP</name>
        <dbReference type="ChEBI" id="CHEBI:456216"/>
    </ligand>
</feature>
<accession>A0A9X2DL33</accession>
<evidence type="ECO:0000256" key="5">
    <source>
        <dbReference type="ARBA" id="ARBA00022777"/>
    </source>
</evidence>
<comment type="catalytic activity">
    <reaction evidence="8 11">
        <text>glycerol + ATP = sn-glycerol 3-phosphate + ADP + H(+)</text>
        <dbReference type="Rhea" id="RHEA:21644"/>
        <dbReference type="ChEBI" id="CHEBI:15378"/>
        <dbReference type="ChEBI" id="CHEBI:17754"/>
        <dbReference type="ChEBI" id="CHEBI:30616"/>
        <dbReference type="ChEBI" id="CHEBI:57597"/>
        <dbReference type="ChEBI" id="CHEBI:456216"/>
        <dbReference type="EC" id="2.7.1.30"/>
    </reaction>
</comment>
<comment type="function">
    <text evidence="9 11">Key enzyme in the regulation of glycerol uptake and metabolism. Catalyzes the phosphorylation of glycerol to yield sn-glycerol 3-phosphate.</text>
</comment>
<feature type="binding site" evidence="11">
    <location>
        <position position="267"/>
    </location>
    <ligand>
        <name>ATP</name>
        <dbReference type="ChEBI" id="CHEBI:30616"/>
    </ligand>
</feature>
<dbReference type="InterPro" id="IPR000577">
    <property type="entry name" value="Carb_kinase_FGGY"/>
</dbReference>
<feature type="binding site" evidence="11">
    <location>
        <position position="135"/>
    </location>
    <ligand>
        <name>sn-glycerol 3-phosphate</name>
        <dbReference type="ChEBI" id="CHEBI:57597"/>
    </ligand>
</feature>
<dbReference type="GO" id="GO:0006072">
    <property type="term" value="P:glycerol-3-phosphate metabolic process"/>
    <property type="evidence" value="ECO:0007669"/>
    <property type="project" value="InterPro"/>
</dbReference>
<name>A0A9X2DL33_9BACI</name>
<dbReference type="Pfam" id="PF00370">
    <property type="entry name" value="FGGY_N"/>
    <property type="match status" value="1"/>
</dbReference>
<feature type="binding site" evidence="11">
    <location>
        <position position="135"/>
    </location>
    <ligand>
        <name>glycerol</name>
        <dbReference type="ChEBI" id="CHEBI:17754"/>
    </ligand>
</feature>
<keyword evidence="5 11" id="KW-0418">Kinase</keyword>
<feature type="binding site" evidence="11">
    <location>
        <position position="245"/>
    </location>
    <ligand>
        <name>glycerol</name>
        <dbReference type="ChEBI" id="CHEBI:17754"/>
    </ligand>
</feature>
<evidence type="ECO:0000256" key="10">
    <source>
        <dbReference type="ARBA" id="ARBA00063665"/>
    </source>
</evidence>
<feature type="domain" description="Carbohydrate kinase FGGY C-terminal" evidence="14">
    <location>
        <begin position="262"/>
        <end position="450"/>
    </location>
</feature>
<dbReference type="PANTHER" id="PTHR10196">
    <property type="entry name" value="SUGAR KINASE"/>
    <property type="match status" value="1"/>
</dbReference>
<feature type="binding site" evidence="11">
    <location>
        <position position="415"/>
    </location>
    <ligand>
        <name>ADP</name>
        <dbReference type="ChEBI" id="CHEBI:456216"/>
    </ligand>
</feature>
<comment type="PTM">
    <text evidence="11">The phosphoenolpyruvate-dependent sugar phosphotransferase system (PTS), including enzyme I, and histidine-containing protein (HPr) are required for the phosphorylation, which leads to the activation of the enzyme.</text>
</comment>
<proteinExistence type="inferred from homology"/>
<dbReference type="EC" id="2.7.1.30" evidence="11"/>
<evidence type="ECO:0000256" key="3">
    <source>
        <dbReference type="ARBA" id="ARBA00022679"/>
    </source>
</evidence>
<dbReference type="InterPro" id="IPR018483">
    <property type="entry name" value="Carb_kinase_FGGY_CS"/>
</dbReference>
<evidence type="ECO:0000259" key="14">
    <source>
        <dbReference type="Pfam" id="PF02782"/>
    </source>
</evidence>
<comment type="caution">
    <text evidence="15">The sequence shown here is derived from an EMBL/GenBank/DDBJ whole genome shotgun (WGS) entry which is preliminary data.</text>
</comment>
<dbReference type="EMBL" id="JAMBOL010000001">
    <property type="protein sequence ID" value="MCM3712514.1"/>
    <property type="molecule type" value="Genomic_DNA"/>
</dbReference>
<feature type="binding site" evidence="11">
    <location>
        <position position="83"/>
    </location>
    <ligand>
        <name>glycerol</name>
        <dbReference type="ChEBI" id="CHEBI:17754"/>
    </ligand>
</feature>
<feature type="binding site" evidence="11">
    <location>
        <position position="310"/>
    </location>
    <ligand>
        <name>ATP</name>
        <dbReference type="ChEBI" id="CHEBI:30616"/>
    </ligand>
</feature>
<feature type="binding site" evidence="11">
    <location>
        <position position="246"/>
    </location>
    <ligand>
        <name>glycerol</name>
        <dbReference type="ChEBI" id="CHEBI:17754"/>
    </ligand>
</feature>
<evidence type="ECO:0000256" key="12">
    <source>
        <dbReference type="RuleBase" id="RU003733"/>
    </source>
</evidence>
<dbReference type="NCBIfam" id="TIGR01311">
    <property type="entry name" value="glycerol_kin"/>
    <property type="match status" value="1"/>
</dbReference>
<feature type="binding site" evidence="11">
    <location>
        <position position="15"/>
    </location>
    <ligand>
        <name>ATP</name>
        <dbReference type="ChEBI" id="CHEBI:30616"/>
    </ligand>
</feature>
<keyword evidence="3 11" id="KW-0808">Transferase</keyword>
<feature type="binding site" evidence="11">
    <location>
        <position position="14"/>
    </location>
    <ligand>
        <name>ATP</name>
        <dbReference type="ChEBI" id="CHEBI:30616"/>
    </ligand>
</feature>
<dbReference type="PROSITE" id="PS00445">
    <property type="entry name" value="FGGY_KINASES_2"/>
    <property type="match status" value="1"/>
</dbReference>
<feature type="binding site" evidence="11">
    <location>
        <position position="314"/>
    </location>
    <ligand>
        <name>ATP</name>
        <dbReference type="ChEBI" id="CHEBI:30616"/>
    </ligand>
</feature>
<feature type="binding site" evidence="11">
    <location>
        <position position="411"/>
    </location>
    <ligand>
        <name>ATP</name>
        <dbReference type="ChEBI" id="CHEBI:30616"/>
    </ligand>
</feature>
<dbReference type="PIRSF" id="PIRSF000538">
    <property type="entry name" value="GlpK"/>
    <property type="match status" value="1"/>
</dbReference>
<evidence type="ECO:0000259" key="13">
    <source>
        <dbReference type="Pfam" id="PF00370"/>
    </source>
</evidence>
<feature type="binding site" evidence="11">
    <location>
        <position position="411"/>
    </location>
    <ligand>
        <name>ADP</name>
        <dbReference type="ChEBI" id="CHEBI:456216"/>
    </ligand>
</feature>
<dbReference type="SUPFAM" id="SSF53067">
    <property type="entry name" value="Actin-like ATPase domain"/>
    <property type="match status" value="2"/>
</dbReference>
<keyword evidence="4 11" id="KW-0547">Nucleotide-binding</keyword>
<dbReference type="GO" id="GO:0019563">
    <property type="term" value="P:glycerol catabolic process"/>
    <property type="evidence" value="ECO:0007669"/>
    <property type="project" value="UniProtKB-UniRule"/>
</dbReference>
<dbReference type="CDD" id="cd07786">
    <property type="entry name" value="FGGY_EcGK_like"/>
    <property type="match status" value="1"/>
</dbReference>
<dbReference type="InterPro" id="IPR005999">
    <property type="entry name" value="Glycerol_kin"/>
</dbReference>
<dbReference type="HAMAP" id="MF_00186">
    <property type="entry name" value="Glycerol_kin"/>
    <property type="match status" value="1"/>
</dbReference>
<dbReference type="Pfam" id="PF02782">
    <property type="entry name" value="FGGY_C"/>
    <property type="match status" value="1"/>
</dbReference>
<dbReference type="PANTHER" id="PTHR10196:SF69">
    <property type="entry name" value="GLYCEROL KINASE"/>
    <property type="match status" value="1"/>
</dbReference>
<feature type="binding site" evidence="11">
    <location>
        <position position="84"/>
    </location>
    <ligand>
        <name>sn-glycerol 3-phosphate</name>
        <dbReference type="ChEBI" id="CHEBI:57597"/>
    </ligand>
</feature>
<reference evidence="15" key="1">
    <citation type="submission" date="2022-05" db="EMBL/GenBank/DDBJ databases">
        <title>Comparative Genomics of Spacecraft Associated Microbes.</title>
        <authorList>
            <person name="Tran M.T."/>
            <person name="Wright A."/>
            <person name="Seuylemezian A."/>
            <person name="Eisen J."/>
            <person name="Coil D."/>
        </authorList>
    </citation>
    <scope>NUCLEOTIDE SEQUENCE</scope>
    <source>
        <strain evidence="15">214.1.1</strain>
    </source>
</reference>
<dbReference type="FunFam" id="3.30.420.40:FF:000008">
    <property type="entry name" value="Glycerol kinase"/>
    <property type="match status" value="1"/>
</dbReference>
<keyword evidence="6 11" id="KW-0319">Glycerol metabolism</keyword>
<dbReference type="InterPro" id="IPR043129">
    <property type="entry name" value="ATPase_NBD"/>
</dbReference>
<dbReference type="RefSeq" id="WP_251221394.1">
    <property type="nucleotide sequence ID" value="NZ_JAMBOL010000001.1"/>
</dbReference>
<evidence type="ECO:0000256" key="7">
    <source>
        <dbReference type="ARBA" id="ARBA00022840"/>
    </source>
</evidence>
<dbReference type="InterPro" id="IPR018485">
    <property type="entry name" value="FGGY_C"/>
</dbReference>
<feature type="domain" description="Carbohydrate kinase FGGY N-terminal" evidence="13">
    <location>
        <begin position="5"/>
        <end position="252"/>
    </location>
</feature>
<keyword evidence="7 11" id="KW-0067">ATP-binding</keyword>
<dbReference type="AlphaFoldDB" id="A0A9X2DL33"/>
<evidence type="ECO:0000256" key="6">
    <source>
        <dbReference type="ARBA" id="ARBA00022798"/>
    </source>
</evidence>
<organism evidence="15 16">
    <name type="scientific">Halalkalibacter oceani</name>
    <dbReference type="NCBI Taxonomy" id="1653776"/>
    <lineage>
        <taxon>Bacteria</taxon>
        <taxon>Bacillati</taxon>
        <taxon>Bacillota</taxon>
        <taxon>Bacilli</taxon>
        <taxon>Bacillales</taxon>
        <taxon>Bacillaceae</taxon>
        <taxon>Halalkalibacter</taxon>
    </lineage>
</organism>
<dbReference type="PROSITE" id="PS00933">
    <property type="entry name" value="FGGY_KINASES_1"/>
    <property type="match status" value="1"/>
</dbReference>
<feature type="binding site" evidence="11">
    <location>
        <position position="13"/>
    </location>
    <ligand>
        <name>ATP</name>
        <dbReference type="ChEBI" id="CHEBI:30616"/>
    </ligand>
</feature>
<evidence type="ECO:0000256" key="9">
    <source>
        <dbReference type="ARBA" id="ARBA00054633"/>
    </source>
</evidence>
<sequence length="498" mass="55090">MKKSYILALDQGTTSSRAILFDQSGRKIAVEQKEIKQIYQQPGWVEQNANEIWASTLAVMSGVMLKANVREYEIAAIGIANQRETTIVWDKETGQPVYQAIVWQSRQTAAICEQLKQQGHEQMVKEKTGLLIDAYFSGTKLKWILDHVTGAREKAKKGQLLFGTVETWLIWKLSGGKVHVTDYSNASRTLLYNIYERKWDADLLAMLDVPEAMLPEVRPSSEIYGKTVNYHFFGLEVPIAGAAGDQQAALFGQACFEEGMAKNTYGTGCFMLMNTGEKAVTSKHGLLTTLAWGVDGKVEYALEGSVFVAGSAIQWLRDGLRMIKAAKDSEQYATRITSTDGVYVVPAFVGLGTPYWDSDVRGAVFGLTRGTSKEHFIRATLESLAYQTKDVLTAMEADSGIAVKTLRVDGGAVANHFLMQFQSDLLNVPVERAMIQETTALGAAYLAGLAVGFWKDKSEIAQQWAVERTFSPEMEEAERSALYQGWQKAVKAAMVFKS</sequence>
<dbReference type="GO" id="GO:0004370">
    <property type="term" value="F:glycerol kinase activity"/>
    <property type="evidence" value="ECO:0007669"/>
    <property type="project" value="UniProtKB-UniRule"/>
</dbReference>
<feature type="binding site" evidence="11">
    <location>
        <position position="83"/>
    </location>
    <ligand>
        <name>sn-glycerol 3-phosphate</name>
        <dbReference type="ChEBI" id="CHEBI:57597"/>
    </ligand>
</feature>
<keyword evidence="11" id="KW-0597">Phosphoprotein</keyword>
<comment type="subunit">
    <text evidence="10 11">Homotetramer and homodimer (in equilibrium).</text>
</comment>
<dbReference type="InterPro" id="IPR018484">
    <property type="entry name" value="FGGY_N"/>
</dbReference>
<dbReference type="GO" id="GO:0005524">
    <property type="term" value="F:ATP binding"/>
    <property type="evidence" value="ECO:0007669"/>
    <property type="project" value="UniProtKB-UniRule"/>
</dbReference>
<evidence type="ECO:0000256" key="11">
    <source>
        <dbReference type="HAMAP-Rule" id="MF_00186"/>
    </source>
</evidence>
<comment type="activity regulation">
    <text evidence="11">Activated by phosphorylation and inhibited by fructose 1,6-bisphosphate (FBP).</text>
</comment>
<evidence type="ECO:0000256" key="2">
    <source>
        <dbReference type="ARBA" id="ARBA00009156"/>
    </source>
</evidence>
<evidence type="ECO:0000313" key="16">
    <source>
        <dbReference type="Proteomes" id="UP001139179"/>
    </source>
</evidence>
<evidence type="ECO:0000256" key="4">
    <source>
        <dbReference type="ARBA" id="ARBA00022741"/>
    </source>
</evidence>
<protein>
    <recommendedName>
        <fullName evidence="11">Glycerol kinase</fullName>
        <ecNumber evidence="11">2.7.1.30</ecNumber>
    </recommendedName>
    <alternativeName>
        <fullName evidence="11">ATP:glycerol 3-phosphotransferase</fullName>
    </alternativeName>
    <alternativeName>
        <fullName evidence="11">Glycerokinase</fullName>
        <shortName evidence="11">GK</shortName>
    </alternativeName>
</protein>
<gene>
    <name evidence="11 15" type="primary">glpK</name>
    <name evidence="15" type="ORF">M3202_00335</name>
</gene>
<feature type="modified residue" description="Phosphohistidine; by HPr" evidence="11">
    <location>
        <position position="231"/>
    </location>
</feature>
<feature type="binding site" evidence="11">
    <location>
        <position position="245"/>
    </location>
    <ligand>
        <name>sn-glycerol 3-phosphate</name>
        <dbReference type="ChEBI" id="CHEBI:57597"/>
    </ligand>
</feature>
<evidence type="ECO:0000256" key="1">
    <source>
        <dbReference type="ARBA" id="ARBA00005190"/>
    </source>
</evidence>
<dbReference type="GO" id="GO:0005829">
    <property type="term" value="C:cytosol"/>
    <property type="evidence" value="ECO:0007669"/>
    <property type="project" value="UniProtKB-ARBA"/>
</dbReference>
<feature type="binding site" evidence="11">
    <location>
        <position position="267"/>
    </location>
    <ligand>
        <name>ADP</name>
        <dbReference type="ChEBI" id="CHEBI:456216"/>
    </ligand>
</feature>
<feature type="binding site" evidence="11">
    <location>
        <position position="84"/>
    </location>
    <ligand>
        <name>glycerol</name>
        <dbReference type="ChEBI" id="CHEBI:17754"/>
    </ligand>
</feature>
<comment type="similarity">
    <text evidence="2 11 12">Belongs to the FGGY kinase family.</text>
</comment>
<evidence type="ECO:0000256" key="8">
    <source>
        <dbReference type="ARBA" id="ARBA00052101"/>
    </source>
</evidence>
<feature type="binding site" evidence="11">
    <location>
        <position position="13"/>
    </location>
    <ligand>
        <name>ADP</name>
        <dbReference type="ChEBI" id="CHEBI:456216"/>
    </ligand>
</feature>
<comment type="pathway">
    <text evidence="1 11">Polyol metabolism; glycerol degradation via glycerol kinase pathway; sn-glycerol 3-phosphate from glycerol: step 1/1.</text>
</comment>